<dbReference type="PROSITE" id="PS50940">
    <property type="entry name" value="CHIT_BIND_II"/>
    <property type="match status" value="1"/>
</dbReference>
<dbReference type="GO" id="GO:0005576">
    <property type="term" value="C:extracellular region"/>
    <property type="evidence" value="ECO:0007669"/>
    <property type="project" value="InterPro"/>
</dbReference>
<dbReference type="KEGG" id="vg:80535878"/>
<dbReference type="Proteomes" id="UP000676073">
    <property type="component" value="Segment"/>
</dbReference>
<proteinExistence type="predicted"/>
<dbReference type="Gene3D" id="2.170.140.10">
    <property type="entry name" value="Chitin binding domain"/>
    <property type="match status" value="1"/>
</dbReference>
<dbReference type="Pfam" id="PF01607">
    <property type="entry name" value="CBM_14"/>
    <property type="match status" value="1"/>
</dbReference>
<dbReference type="GeneID" id="80535878"/>
<dbReference type="SMART" id="SM00494">
    <property type="entry name" value="ChtBD2"/>
    <property type="match status" value="1"/>
</dbReference>
<gene>
    <name evidence="2" type="primary">chtb1</name>
    <name evidence="2" type="ORF">SENV_ORF122</name>
</gene>
<name>A0A3G2JTU5_9ABAC</name>
<dbReference type="GO" id="GO:0008061">
    <property type="term" value="F:chitin binding"/>
    <property type="evidence" value="ECO:0007669"/>
    <property type="project" value="InterPro"/>
</dbReference>
<keyword evidence="3" id="KW-1185">Reference proteome</keyword>
<dbReference type="InterPro" id="IPR036508">
    <property type="entry name" value="Chitin-bd_dom_sf"/>
</dbReference>
<evidence type="ECO:0000313" key="2">
    <source>
        <dbReference type="EMBL" id="AYN45082.1"/>
    </source>
</evidence>
<dbReference type="InterPro" id="IPR002557">
    <property type="entry name" value="Chitin-bd_dom"/>
</dbReference>
<sequence>MWLLLAIFIIIKIVVFHKLQDLHHDIHARKICPKGYYGLAPDPYDCDSYYLCPQRLLFYCMPGQQFDVIEQDCVPASLDSGCVGRMYKSLLL</sequence>
<dbReference type="EMBL" id="MH370144">
    <property type="protein sequence ID" value="AYN45082.1"/>
    <property type="molecule type" value="Genomic_DNA"/>
</dbReference>
<accession>A0A3G2JTU5</accession>
<evidence type="ECO:0000259" key="1">
    <source>
        <dbReference type="PROSITE" id="PS50940"/>
    </source>
</evidence>
<dbReference type="SUPFAM" id="SSF57625">
    <property type="entry name" value="Invertebrate chitin-binding proteins"/>
    <property type="match status" value="1"/>
</dbReference>
<protein>
    <submittedName>
        <fullName evidence="2">Chtb1</fullName>
    </submittedName>
</protein>
<feature type="domain" description="Chitin-binding type-2" evidence="1">
    <location>
        <begin position="29"/>
        <end position="84"/>
    </location>
</feature>
<evidence type="ECO:0000313" key="3">
    <source>
        <dbReference type="Proteomes" id="UP000676073"/>
    </source>
</evidence>
<dbReference type="RefSeq" id="YP_010797886.1">
    <property type="nucleotide sequence ID" value="NC_076246.1"/>
</dbReference>
<reference evidence="2 3" key="1">
    <citation type="submission" date="2018-05" db="EMBL/GenBank/DDBJ databases">
        <title>The genome sequence of a novel Spodoptera exigua multiple nucleopolyhedrovirus, SeMNPV-QD, isolated from Qingdao, China.</title>
        <authorList>
            <person name="Chen Y."/>
            <person name="Qi B."/>
            <person name="Zheng G."/>
            <person name="Zhang Y."/>
            <person name="Li C."/>
        </authorList>
    </citation>
    <scope>NUCLEOTIDE SEQUENCE [LARGE SCALE GENOMIC DNA]</scope>
    <source>
        <strain evidence="2">SeMNPV-QD</strain>
    </source>
</reference>
<organism evidence="2 3">
    <name type="scientific">Spodoptera exigua multiple nucleopolyhedrovirus</name>
    <dbReference type="NCBI Taxonomy" id="10454"/>
    <lineage>
        <taxon>Viruses</taxon>
        <taxon>Viruses incertae sedis</taxon>
        <taxon>Naldaviricetes</taxon>
        <taxon>Lefavirales</taxon>
        <taxon>Baculoviridae</taxon>
        <taxon>Alphabaculovirus</taxon>
    </lineage>
</organism>